<name>A0A219B1Y0_9SPHN</name>
<dbReference type="PANTHER" id="PTHR33745">
    <property type="entry name" value="RSBT ANTAGONIST PROTEIN RSBS-RELATED"/>
    <property type="match status" value="1"/>
</dbReference>
<gene>
    <name evidence="3" type="ORF">B5C34_02025</name>
</gene>
<reference evidence="4" key="1">
    <citation type="submission" date="2017-05" db="EMBL/GenBank/DDBJ databases">
        <authorList>
            <person name="Lin X."/>
        </authorList>
    </citation>
    <scope>NUCLEOTIDE SEQUENCE [LARGE SCALE GENOMIC DNA]</scope>
    <source>
        <strain evidence="4">JLT2012</strain>
    </source>
</reference>
<dbReference type="InterPro" id="IPR025751">
    <property type="entry name" value="RsbRD_N_dom"/>
</dbReference>
<dbReference type="InterPro" id="IPR036513">
    <property type="entry name" value="STAS_dom_sf"/>
</dbReference>
<dbReference type="Proteomes" id="UP000198462">
    <property type="component" value="Unassembled WGS sequence"/>
</dbReference>
<dbReference type="InterPro" id="IPR002645">
    <property type="entry name" value="STAS_dom"/>
</dbReference>
<dbReference type="SUPFAM" id="SSF52091">
    <property type="entry name" value="SpoIIaa-like"/>
    <property type="match status" value="1"/>
</dbReference>
<sequence>MAETTLANVLDVLKAESNEILTDWIEQAGEDGAKRSDLFSEREERDQAKSLLNAFRKGVKDGLKDGDFDLADDHWSDLRGVLSEITHERVERGVRPEEMAALILALKSPIIERIKERLADNPDQLVQEILLLSQAIDRFAVYTSEVFIAEREAVIERQREEMMELSTPVVELWDKVLTLPLIGTLDSLRAQEVMESLLEAIVQYQAEVCIIDITGVRTVDTQVAQHLLRTAAAVRLMGAHCIISGISPKIAQTMVQLGVDVGEVSTRSSIRSALTDALTRVGVAILPVEKVERTDK</sequence>
<evidence type="ECO:0000259" key="2">
    <source>
        <dbReference type="PROSITE" id="PS50801"/>
    </source>
</evidence>
<dbReference type="Pfam" id="PF01740">
    <property type="entry name" value="STAS"/>
    <property type="match status" value="1"/>
</dbReference>
<comment type="caution">
    <text evidence="3">The sequence shown here is derived from an EMBL/GenBank/DDBJ whole genome shotgun (WGS) entry which is preliminary data.</text>
</comment>
<evidence type="ECO:0000313" key="4">
    <source>
        <dbReference type="Proteomes" id="UP000198462"/>
    </source>
</evidence>
<dbReference type="EMBL" id="NFZT01000001">
    <property type="protein sequence ID" value="OWV32351.1"/>
    <property type="molecule type" value="Genomic_DNA"/>
</dbReference>
<keyword evidence="1" id="KW-0597">Phosphoprotein</keyword>
<protein>
    <submittedName>
        <fullName evidence="3">Anti-anti-sigma factor</fullName>
    </submittedName>
</protein>
<dbReference type="PROSITE" id="PS50801">
    <property type="entry name" value="STAS"/>
    <property type="match status" value="1"/>
</dbReference>
<proteinExistence type="predicted"/>
<dbReference type="InterPro" id="IPR051932">
    <property type="entry name" value="Bact_StressResp_Reg"/>
</dbReference>
<organism evidence="3 4">
    <name type="scientific">Pacificimonas flava</name>
    <dbReference type="NCBI Taxonomy" id="1234595"/>
    <lineage>
        <taxon>Bacteria</taxon>
        <taxon>Pseudomonadati</taxon>
        <taxon>Pseudomonadota</taxon>
        <taxon>Alphaproteobacteria</taxon>
        <taxon>Sphingomonadales</taxon>
        <taxon>Sphingosinicellaceae</taxon>
        <taxon>Pacificimonas</taxon>
    </lineage>
</organism>
<evidence type="ECO:0000256" key="1">
    <source>
        <dbReference type="ARBA" id="ARBA00022553"/>
    </source>
</evidence>
<dbReference type="RefSeq" id="WP_088711149.1">
    <property type="nucleotide sequence ID" value="NZ_NFZT01000001.1"/>
</dbReference>
<dbReference type="Gene3D" id="3.30.750.24">
    <property type="entry name" value="STAS domain"/>
    <property type="match status" value="1"/>
</dbReference>
<dbReference type="CDD" id="cd07041">
    <property type="entry name" value="STAS_RsbR_RsbS_like"/>
    <property type="match status" value="1"/>
</dbReference>
<evidence type="ECO:0000313" key="3">
    <source>
        <dbReference type="EMBL" id="OWV32351.1"/>
    </source>
</evidence>
<feature type="domain" description="STAS" evidence="2">
    <location>
        <begin position="166"/>
        <end position="277"/>
    </location>
</feature>
<dbReference type="Pfam" id="PF14361">
    <property type="entry name" value="RsbRD_N"/>
    <property type="match status" value="1"/>
</dbReference>
<dbReference type="OrthoDB" id="7352262at2"/>
<dbReference type="AlphaFoldDB" id="A0A219B1Y0"/>
<keyword evidence="4" id="KW-1185">Reference proteome</keyword>
<accession>A0A219B1Y0</accession>
<dbReference type="PANTHER" id="PTHR33745:SF3">
    <property type="entry name" value="RSBT CO-ANTAGONIST PROTEIN RSBRC"/>
    <property type="match status" value="1"/>
</dbReference>